<proteinExistence type="predicted"/>
<dbReference type="STRING" id="1189621.A3SI_04932"/>
<dbReference type="AlphaFoldDB" id="I5C8F7"/>
<evidence type="ECO:0000256" key="1">
    <source>
        <dbReference type="SAM" id="Phobius"/>
    </source>
</evidence>
<dbReference type="Proteomes" id="UP000005551">
    <property type="component" value="Unassembled WGS sequence"/>
</dbReference>
<organism evidence="2 3">
    <name type="scientific">Nitritalea halalkaliphila LW7</name>
    <dbReference type="NCBI Taxonomy" id="1189621"/>
    <lineage>
        <taxon>Bacteria</taxon>
        <taxon>Pseudomonadati</taxon>
        <taxon>Bacteroidota</taxon>
        <taxon>Cytophagia</taxon>
        <taxon>Cytophagales</taxon>
        <taxon>Cyclobacteriaceae</taxon>
        <taxon>Nitritalea</taxon>
    </lineage>
</organism>
<sequence length="123" mass="13340">MTDIIIMILASLGAIFIFLAAVGVVKMPDIYLRISVTTKAATLGIGLILIAAAVYFDDIAITARTIAIIVFMLLTAPVGAHMIGRASYFVGTKLWSRSKIDDLDGMYDPKTHKLRSEKPGTHM</sequence>
<comment type="caution">
    <text evidence="2">The sequence shown here is derived from an EMBL/GenBank/DDBJ whole genome shotgun (WGS) entry which is preliminary data.</text>
</comment>
<dbReference type="EMBL" id="AJYA01000009">
    <property type="protein sequence ID" value="EIM78109.1"/>
    <property type="molecule type" value="Genomic_DNA"/>
</dbReference>
<feature type="transmembrane region" description="Helical" evidence="1">
    <location>
        <begin position="37"/>
        <end position="56"/>
    </location>
</feature>
<dbReference type="NCBIfam" id="TIGR01300">
    <property type="entry name" value="CPA3_mnhG_phaG"/>
    <property type="match status" value="1"/>
</dbReference>
<gene>
    <name evidence="2" type="ORF">A3SI_04932</name>
</gene>
<reference evidence="2 3" key="1">
    <citation type="submission" date="2012-05" db="EMBL/GenBank/DDBJ databases">
        <title>Genome sequence of Nitritalea halalkaliphila LW7.</title>
        <authorList>
            <person name="Jangir P.K."/>
            <person name="Singh A."/>
            <person name="Shivaji S."/>
            <person name="Sharma R."/>
        </authorList>
    </citation>
    <scope>NUCLEOTIDE SEQUENCE [LARGE SCALE GENOMIC DNA]</scope>
    <source>
        <strain evidence="2 3">LW7</strain>
    </source>
</reference>
<evidence type="ECO:0000313" key="3">
    <source>
        <dbReference type="Proteomes" id="UP000005551"/>
    </source>
</evidence>
<dbReference type="GO" id="GO:0015385">
    <property type="term" value="F:sodium:proton antiporter activity"/>
    <property type="evidence" value="ECO:0007669"/>
    <property type="project" value="TreeGrafter"/>
</dbReference>
<feature type="transmembrane region" description="Helical" evidence="1">
    <location>
        <begin position="62"/>
        <end position="83"/>
    </location>
</feature>
<keyword evidence="1" id="KW-1133">Transmembrane helix</keyword>
<evidence type="ECO:0000313" key="2">
    <source>
        <dbReference type="EMBL" id="EIM78109.1"/>
    </source>
</evidence>
<keyword evidence="1" id="KW-0472">Membrane</keyword>
<feature type="transmembrane region" description="Helical" evidence="1">
    <location>
        <begin position="6"/>
        <end position="25"/>
    </location>
</feature>
<protein>
    <submittedName>
        <fullName evidence="2">Monovalent cation/proton antiporter subunit MnhG/PhaG</fullName>
    </submittedName>
</protein>
<dbReference type="PATRIC" id="fig|1189621.3.peg.1024"/>
<dbReference type="PANTHER" id="PTHR34703:SF1">
    <property type="entry name" value="ANTIPORTER SUBUNIT MNHG2-RELATED"/>
    <property type="match status" value="1"/>
</dbReference>
<keyword evidence="3" id="KW-1185">Reference proteome</keyword>
<dbReference type="Pfam" id="PF03334">
    <property type="entry name" value="PhaG_MnhG_YufB"/>
    <property type="match status" value="1"/>
</dbReference>
<dbReference type="InterPro" id="IPR005133">
    <property type="entry name" value="PhaG_MnhG_YufB"/>
</dbReference>
<accession>I5C8F7</accession>
<dbReference type="PANTHER" id="PTHR34703">
    <property type="entry name" value="ANTIPORTER SUBUNIT MNHG2-RELATED"/>
    <property type="match status" value="1"/>
</dbReference>
<name>I5C8F7_9BACT</name>
<dbReference type="RefSeq" id="WP_009053752.1">
    <property type="nucleotide sequence ID" value="NZ_AJYA01000009.1"/>
</dbReference>
<dbReference type="NCBIfam" id="NF009314">
    <property type="entry name" value="PRK12674.1-2"/>
    <property type="match status" value="1"/>
</dbReference>
<dbReference type="OrthoDB" id="9806575at2"/>
<keyword evidence="1" id="KW-0812">Transmembrane</keyword>